<evidence type="ECO:0000256" key="1">
    <source>
        <dbReference type="SAM" id="MobiDB-lite"/>
    </source>
</evidence>
<evidence type="ECO:0000313" key="2">
    <source>
        <dbReference type="EMBL" id="MFB9070615.1"/>
    </source>
</evidence>
<sequence>MEAEESVTIAVRPLREGGRPKRTQPDRVLRTCRMCVSMAPCHSARSAMPAPSARSRSVPLRPAQSRRDLPGHPGPARGPPAVFRRRY</sequence>
<name>A0ABV5FVF1_9MICC</name>
<evidence type="ECO:0000313" key="3">
    <source>
        <dbReference type="Proteomes" id="UP001589575"/>
    </source>
</evidence>
<dbReference type="EMBL" id="JBHMFI010000001">
    <property type="protein sequence ID" value="MFB9070615.1"/>
    <property type="molecule type" value="Genomic_DNA"/>
</dbReference>
<gene>
    <name evidence="2" type="ORF">ACFFX0_05180</name>
</gene>
<proteinExistence type="predicted"/>
<feature type="region of interest" description="Disordered" evidence="1">
    <location>
        <begin position="1"/>
        <end position="25"/>
    </location>
</feature>
<dbReference type="Proteomes" id="UP001589575">
    <property type="component" value="Unassembled WGS sequence"/>
</dbReference>
<reference evidence="2 3" key="1">
    <citation type="submission" date="2024-09" db="EMBL/GenBank/DDBJ databases">
        <authorList>
            <person name="Sun Q."/>
            <person name="Mori K."/>
        </authorList>
    </citation>
    <scope>NUCLEOTIDE SEQUENCE [LARGE SCALE GENOMIC DNA]</scope>
    <source>
        <strain evidence="2 3">CCM 7609</strain>
    </source>
</reference>
<feature type="compositionally biased region" description="Basic and acidic residues" evidence="1">
    <location>
        <begin position="13"/>
        <end position="25"/>
    </location>
</feature>
<feature type="compositionally biased region" description="Low complexity" evidence="1">
    <location>
        <begin position="43"/>
        <end position="63"/>
    </location>
</feature>
<feature type="region of interest" description="Disordered" evidence="1">
    <location>
        <begin position="42"/>
        <end position="87"/>
    </location>
</feature>
<protein>
    <submittedName>
        <fullName evidence="2">Uncharacterized protein</fullName>
    </submittedName>
</protein>
<organism evidence="2 3">
    <name type="scientific">Citricoccus parietis</name>
    <dbReference type="NCBI Taxonomy" id="592307"/>
    <lineage>
        <taxon>Bacteria</taxon>
        <taxon>Bacillati</taxon>
        <taxon>Actinomycetota</taxon>
        <taxon>Actinomycetes</taxon>
        <taxon>Micrococcales</taxon>
        <taxon>Micrococcaceae</taxon>
        <taxon>Citricoccus</taxon>
    </lineage>
</organism>
<comment type="caution">
    <text evidence="2">The sequence shown here is derived from an EMBL/GenBank/DDBJ whole genome shotgun (WGS) entry which is preliminary data.</text>
</comment>
<accession>A0ABV5FVF1</accession>
<keyword evidence="3" id="KW-1185">Reference proteome</keyword>